<evidence type="ECO:0000313" key="1">
    <source>
        <dbReference type="EMBL" id="PPE05105.1"/>
    </source>
</evidence>
<proteinExistence type="predicted"/>
<protein>
    <submittedName>
        <fullName evidence="1">Uncharacterized protein</fullName>
    </submittedName>
</protein>
<dbReference type="RefSeq" id="WP_181021069.1">
    <property type="nucleotide sequence ID" value="NZ_PHND01000001.1"/>
</dbReference>
<dbReference type="Proteomes" id="UP000239010">
    <property type="component" value="Unassembled WGS sequence"/>
</dbReference>
<dbReference type="EMBL" id="PHND01000001">
    <property type="protein sequence ID" value="PPE05105.1"/>
    <property type="molecule type" value="Genomic_DNA"/>
</dbReference>
<comment type="caution">
    <text evidence="1">The sequence shown here is derived from an EMBL/GenBank/DDBJ whole genome shotgun (WGS) entry which is preliminary data.</text>
</comment>
<accession>A0A8E2QYU5</accession>
<reference evidence="1 2" key="1">
    <citation type="submission" date="2017-11" db="EMBL/GenBank/DDBJ databases">
        <title>Genome sequence of Entomoplasma ellychniae ELCN-1 (ATCC 43707).</title>
        <authorList>
            <person name="Lo W.-S."/>
            <person name="Gasparich G.E."/>
            <person name="Kuo C.-H."/>
        </authorList>
    </citation>
    <scope>NUCLEOTIDE SEQUENCE [LARGE SCALE GENOMIC DNA]</scope>
    <source>
        <strain evidence="1 2">ELCN-1</strain>
    </source>
</reference>
<evidence type="ECO:0000313" key="2">
    <source>
        <dbReference type="Proteomes" id="UP000239010"/>
    </source>
</evidence>
<gene>
    <name evidence="1" type="ORF">EELLY_v1c07930</name>
</gene>
<keyword evidence="2" id="KW-1185">Reference proteome</keyword>
<name>A0A8E2QYU5_9MOLU</name>
<organism evidence="1 2">
    <name type="scientific">Entomoplasma ellychniae</name>
    <dbReference type="NCBI Taxonomy" id="2114"/>
    <lineage>
        <taxon>Bacteria</taxon>
        <taxon>Bacillati</taxon>
        <taxon>Mycoplasmatota</taxon>
        <taxon>Mollicutes</taxon>
        <taxon>Entomoplasmatales</taxon>
        <taxon>Entomoplasmataceae</taxon>
        <taxon>Entomoplasma</taxon>
    </lineage>
</organism>
<sequence>MAIYKLGEILIGKPIYGAGLAAKTSGLIKYLTQSDLDNPSNVNKFVDEETDKAMII</sequence>
<dbReference type="AlphaFoldDB" id="A0A8E2QYU5"/>